<dbReference type="OrthoDB" id="1493636at2"/>
<dbReference type="PANTHER" id="PTHR30349:SF64">
    <property type="entry name" value="PROPHAGE INTEGRASE INTD-RELATED"/>
    <property type="match status" value="1"/>
</dbReference>
<evidence type="ECO:0000313" key="5">
    <source>
        <dbReference type="EMBL" id="SHF53068.1"/>
    </source>
</evidence>
<evidence type="ECO:0000256" key="3">
    <source>
        <dbReference type="ARBA" id="ARBA00023172"/>
    </source>
</evidence>
<dbReference type="SUPFAM" id="SSF56349">
    <property type="entry name" value="DNA breaking-rejoining enzymes"/>
    <property type="match status" value="1"/>
</dbReference>
<dbReference type="RefSeq" id="WP_073002364.1">
    <property type="nucleotide sequence ID" value="NZ_FQUM01000006.1"/>
</dbReference>
<organism evidence="5 6">
    <name type="scientific">Mariniphaga anaerophila</name>
    <dbReference type="NCBI Taxonomy" id="1484053"/>
    <lineage>
        <taxon>Bacteria</taxon>
        <taxon>Pseudomonadati</taxon>
        <taxon>Bacteroidota</taxon>
        <taxon>Bacteroidia</taxon>
        <taxon>Marinilabiliales</taxon>
        <taxon>Prolixibacteraceae</taxon>
        <taxon>Mariniphaga</taxon>
    </lineage>
</organism>
<dbReference type="CDD" id="cd01185">
    <property type="entry name" value="INTN1_C_like"/>
    <property type="match status" value="1"/>
</dbReference>
<dbReference type="InterPro" id="IPR010998">
    <property type="entry name" value="Integrase_recombinase_N"/>
</dbReference>
<reference evidence="5 6" key="1">
    <citation type="submission" date="2016-11" db="EMBL/GenBank/DDBJ databases">
        <authorList>
            <person name="Jaros S."/>
            <person name="Januszkiewicz K."/>
            <person name="Wedrychowicz H."/>
        </authorList>
    </citation>
    <scope>NUCLEOTIDE SEQUENCE [LARGE SCALE GENOMIC DNA]</scope>
    <source>
        <strain evidence="5 6">DSM 26910</strain>
    </source>
</reference>
<dbReference type="Gene3D" id="1.10.150.130">
    <property type="match status" value="1"/>
</dbReference>
<dbReference type="EMBL" id="FQUM01000006">
    <property type="protein sequence ID" value="SHF53068.1"/>
    <property type="molecule type" value="Genomic_DNA"/>
</dbReference>
<name>A0A1M5CE98_9BACT</name>
<keyword evidence="6" id="KW-1185">Reference proteome</keyword>
<sequence length="435" mass="51256">MAKIGFHLNMNKRDKNNFVPIRAKISVQSKAVYKNLPFKIKVTRDAKSGVWKCNNWKDEDQKLYNLRKTDKFHEYYNEINAALDDWRAKAIRLFNDCQLSDVPLTVDLVKKFFAGEELNLRPAKKDFWKAYDEYLKFAEKEFKPNTSRMHKSNKKKLQDFEADTGYKLTFNSVNLSFFDELKEYILFTKGHEYNYLPAITKRLKAFMNWSYERKYHNNQEYSKLSASEKEGTIIYLTFDELKQLINFPFKNKTLQRISDFFCFGCLTGARYSDLNKLTRDNIYGEQLRFTTEKTNHLVILPIQQSHKEILNRYSGQFKLLPNYQNQSLNRYLKKACKEAGIVSTTENILFKKNRIEKEYVPKYELIGSHTARKTFICQNHARGMDIPTIMACTGIKNVNTIRRYLEVSTDTIDNQLKKTFDGLVEPKEKEPGGIQ</sequence>
<dbReference type="InterPro" id="IPR013762">
    <property type="entry name" value="Integrase-like_cat_sf"/>
</dbReference>
<dbReference type="GO" id="GO:0015074">
    <property type="term" value="P:DNA integration"/>
    <property type="evidence" value="ECO:0007669"/>
    <property type="project" value="InterPro"/>
</dbReference>
<dbReference type="STRING" id="1484053.SAMN05444274_10684"/>
<dbReference type="AlphaFoldDB" id="A0A1M5CE98"/>
<protein>
    <submittedName>
        <fullName evidence="5">Phage integrase family protein</fullName>
    </submittedName>
</protein>
<keyword evidence="3" id="KW-0233">DNA recombination</keyword>
<evidence type="ECO:0000313" key="6">
    <source>
        <dbReference type="Proteomes" id="UP000184164"/>
    </source>
</evidence>
<dbReference type="PANTHER" id="PTHR30349">
    <property type="entry name" value="PHAGE INTEGRASE-RELATED"/>
    <property type="match status" value="1"/>
</dbReference>
<dbReference type="Proteomes" id="UP000184164">
    <property type="component" value="Unassembled WGS sequence"/>
</dbReference>
<dbReference type="GO" id="GO:0003677">
    <property type="term" value="F:DNA binding"/>
    <property type="evidence" value="ECO:0007669"/>
    <property type="project" value="UniProtKB-KW"/>
</dbReference>
<dbReference type="Gene3D" id="1.10.443.10">
    <property type="entry name" value="Intergrase catalytic core"/>
    <property type="match status" value="1"/>
</dbReference>
<dbReference type="PROSITE" id="PS51898">
    <property type="entry name" value="TYR_RECOMBINASE"/>
    <property type="match status" value="1"/>
</dbReference>
<gene>
    <name evidence="5" type="ORF">SAMN05444274_10684</name>
</gene>
<evidence type="ECO:0000256" key="2">
    <source>
        <dbReference type="ARBA" id="ARBA00023125"/>
    </source>
</evidence>
<keyword evidence="2" id="KW-0238">DNA-binding</keyword>
<dbReference type="InterPro" id="IPR011010">
    <property type="entry name" value="DNA_brk_join_enz"/>
</dbReference>
<evidence type="ECO:0000259" key="4">
    <source>
        <dbReference type="PROSITE" id="PS51898"/>
    </source>
</evidence>
<dbReference type="InterPro" id="IPR050090">
    <property type="entry name" value="Tyrosine_recombinase_XerCD"/>
</dbReference>
<proteinExistence type="inferred from homology"/>
<dbReference type="GO" id="GO:0006310">
    <property type="term" value="P:DNA recombination"/>
    <property type="evidence" value="ECO:0007669"/>
    <property type="project" value="UniProtKB-KW"/>
</dbReference>
<feature type="domain" description="Tyr recombinase" evidence="4">
    <location>
        <begin position="231"/>
        <end position="417"/>
    </location>
</feature>
<dbReference type="Pfam" id="PF00589">
    <property type="entry name" value="Phage_integrase"/>
    <property type="match status" value="1"/>
</dbReference>
<accession>A0A1M5CE98</accession>
<evidence type="ECO:0000256" key="1">
    <source>
        <dbReference type="ARBA" id="ARBA00008857"/>
    </source>
</evidence>
<dbReference type="InterPro" id="IPR002104">
    <property type="entry name" value="Integrase_catalytic"/>
</dbReference>
<comment type="similarity">
    <text evidence="1">Belongs to the 'phage' integrase family.</text>
</comment>